<organism evidence="1 2">
    <name type="scientific">Aquipseudomonas guryensis</name>
    <dbReference type="NCBI Taxonomy" id="2759165"/>
    <lineage>
        <taxon>Bacteria</taxon>
        <taxon>Pseudomonadati</taxon>
        <taxon>Pseudomonadota</taxon>
        <taxon>Gammaproteobacteria</taxon>
        <taxon>Pseudomonadales</taxon>
        <taxon>Pseudomonadaceae</taxon>
        <taxon>Aquipseudomonas</taxon>
    </lineage>
</organism>
<evidence type="ECO:0000313" key="2">
    <source>
        <dbReference type="Proteomes" id="UP000581189"/>
    </source>
</evidence>
<proteinExistence type="predicted"/>
<comment type="caution">
    <text evidence="1">The sequence shown here is derived from an EMBL/GenBank/DDBJ whole genome shotgun (WGS) entry which is preliminary data.</text>
</comment>
<dbReference type="EMBL" id="JACJFN010000005">
    <property type="protein sequence ID" value="MBB1521304.1"/>
    <property type="molecule type" value="Genomic_DNA"/>
</dbReference>
<keyword evidence="2" id="KW-1185">Reference proteome</keyword>
<reference evidence="1 2" key="1">
    <citation type="submission" date="2020-08" db="EMBL/GenBank/DDBJ databases">
        <authorList>
            <person name="Kim C.M."/>
        </authorList>
    </citation>
    <scope>NUCLEOTIDE SEQUENCE [LARGE SCALE GENOMIC DNA]</scope>
    <source>
        <strain evidence="1 2">SR9</strain>
    </source>
</reference>
<protein>
    <submittedName>
        <fullName evidence="1">Uncharacterized protein</fullName>
    </submittedName>
</protein>
<dbReference type="RefSeq" id="WP_182835230.1">
    <property type="nucleotide sequence ID" value="NZ_JACJFN010000005.1"/>
</dbReference>
<sequence length="282" mass="31476">MDDEDSVLARDYQLIHREATLLAGGLNDLCQRASVYHHLYEDSGGRNVFPLIAAHGALWGAGYFALGMKVGALLSAQYLFQPIVRRDKLRHLQAFADAFRDINRRVCIEAYCAYHFSKRHGSAAGAAAYVQQPLLDALNQCHRAQAEQRPLPAEQRRELFEAFFLWEQAFIVGPAVEQALAALDWPLIRQVALRPRIEFAYFASSREMKFSDFASTAERIEKGLRAYEMAEQAGLAQVEAALSRYAILPSAFFKGSASHFRALRRGLQLPETLQPGLGSGTS</sequence>
<dbReference type="Proteomes" id="UP000581189">
    <property type="component" value="Unassembled WGS sequence"/>
</dbReference>
<gene>
    <name evidence="1" type="ORF">H3H45_18830</name>
</gene>
<evidence type="ECO:0000313" key="1">
    <source>
        <dbReference type="EMBL" id="MBB1521304.1"/>
    </source>
</evidence>
<accession>A0A7W4H597</accession>
<dbReference type="AlphaFoldDB" id="A0A7W4H597"/>
<name>A0A7W4H597_9GAMM</name>